<name>A0A3B0ZC72_9ZZZZ</name>
<dbReference type="Pfam" id="PF08750">
    <property type="entry name" value="CNP1"/>
    <property type="match status" value="1"/>
</dbReference>
<sequence length="185" mass="20928">MLKIISILLLGLGFWQVSAVAQDVFDEDDDEAERPYQKSANDEWRELGVTLPAYPRSDDLVAVDVARFDYPFSVFVDPGSVSVGEDRVIRYAVVLRSRSGAETVSYEGVRCSQGQYKRFAYGNNGEFRPVPTSDWTFIRRTRQDFYRRVLAADYFCPLPGGDHAAGIRARLKGQGAADQRWDDDE</sequence>
<dbReference type="InterPro" id="IPR014861">
    <property type="entry name" value="CNP1-like_dom"/>
</dbReference>
<protein>
    <recommendedName>
        <fullName evidence="1">CNP1-like uncharacterized domain-containing protein</fullName>
    </recommendedName>
</protein>
<dbReference type="EMBL" id="UOFK01000150">
    <property type="protein sequence ID" value="VAW78326.1"/>
    <property type="molecule type" value="Genomic_DNA"/>
</dbReference>
<feature type="domain" description="CNP1-like uncharacterised" evidence="1">
    <location>
        <begin position="41"/>
        <end position="157"/>
    </location>
</feature>
<evidence type="ECO:0000313" key="2">
    <source>
        <dbReference type="EMBL" id="VAW78326.1"/>
    </source>
</evidence>
<organism evidence="2">
    <name type="scientific">hydrothermal vent metagenome</name>
    <dbReference type="NCBI Taxonomy" id="652676"/>
    <lineage>
        <taxon>unclassified sequences</taxon>
        <taxon>metagenomes</taxon>
        <taxon>ecological metagenomes</taxon>
    </lineage>
</organism>
<accession>A0A3B0ZC72</accession>
<evidence type="ECO:0000259" key="1">
    <source>
        <dbReference type="Pfam" id="PF08750"/>
    </source>
</evidence>
<gene>
    <name evidence="2" type="ORF">MNBD_GAMMA13-1851</name>
</gene>
<dbReference type="AlphaFoldDB" id="A0A3B0ZC72"/>
<reference evidence="2" key="1">
    <citation type="submission" date="2018-06" db="EMBL/GenBank/DDBJ databases">
        <authorList>
            <person name="Zhirakovskaya E."/>
        </authorList>
    </citation>
    <scope>NUCLEOTIDE SEQUENCE</scope>
</reference>
<proteinExistence type="predicted"/>